<proteinExistence type="predicted"/>
<feature type="region of interest" description="Disordered" evidence="1">
    <location>
        <begin position="107"/>
        <end position="207"/>
    </location>
</feature>
<feature type="compositionally biased region" description="Polar residues" evidence="1">
    <location>
        <begin position="189"/>
        <end position="207"/>
    </location>
</feature>
<gene>
    <name evidence="2" type="ORF">HPB52_017486</name>
</gene>
<accession>A0A9D4PHF9</accession>
<dbReference type="Proteomes" id="UP000821837">
    <property type="component" value="Chromosome 8"/>
</dbReference>
<dbReference type="EMBL" id="JABSTV010001254">
    <property type="protein sequence ID" value="KAH7939799.1"/>
    <property type="molecule type" value="Genomic_DNA"/>
</dbReference>
<protein>
    <submittedName>
        <fullName evidence="2">Uncharacterized protein</fullName>
    </submittedName>
</protein>
<evidence type="ECO:0000313" key="3">
    <source>
        <dbReference type="Proteomes" id="UP000821837"/>
    </source>
</evidence>
<feature type="region of interest" description="Disordered" evidence="1">
    <location>
        <begin position="1"/>
        <end position="89"/>
    </location>
</feature>
<feature type="compositionally biased region" description="Low complexity" evidence="1">
    <location>
        <begin position="11"/>
        <end position="25"/>
    </location>
</feature>
<comment type="caution">
    <text evidence="2">The sequence shown here is derived from an EMBL/GenBank/DDBJ whole genome shotgun (WGS) entry which is preliminary data.</text>
</comment>
<feature type="compositionally biased region" description="Polar residues" evidence="1">
    <location>
        <begin position="50"/>
        <end position="61"/>
    </location>
</feature>
<dbReference type="AlphaFoldDB" id="A0A9D4PHF9"/>
<sequence>MADDQEKRTFAKAAPSAASDDSTSTDSEDDNQEGLPRWRRVLQLRHLELSSCSNPDLPTSVTSTPTKEATSSTSKPSASSSPAKRAVGAVAGAVSTAFRNAVTSQCCAMSSGAVSPEEASPVQDPTPEEQLRKSPDKSCIRVRTPSPDAILPKTKVSFTGVSERSVDNDDGSSTCEREPYQQRRPRDTPPSSTQPNQETPQASVQPA</sequence>
<reference evidence="2" key="1">
    <citation type="journal article" date="2020" name="Cell">
        <title>Large-Scale Comparative Analyses of Tick Genomes Elucidate Their Genetic Diversity and Vector Capacities.</title>
        <authorList>
            <consortium name="Tick Genome and Microbiome Consortium (TIGMIC)"/>
            <person name="Jia N."/>
            <person name="Wang J."/>
            <person name="Shi W."/>
            <person name="Du L."/>
            <person name="Sun Y."/>
            <person name="Zhan W."/>
            <person name="Jiang J.F."/>
            <person name="Wang Q."/>
            <person name="Zhang B."/>
            <person name="Ji P."/>
            <person name="Bell-Sakyi L."/>
            <person name="Cui X.M."/>
            <person name="Yuan T.T."/>
            <person name="Jiang B.G."/>
            <person name="Yang W.F."/>
            <person name="Lam T.T."/>
            <person name="Chang Q.C."/>
            <person name="Ding S.J."/>
            <person name="Wang X.J."/>
            <person name="Zhu J.G."/>
            <person name="Ruan X.D."/>
            <person name="Zhao L."/>
            <person name="Wei J.T."/>
            <person name="Ye R.Z."/>
            <person name="Que T.C."/>
            <person name="Du C.H."/>
            <person name="Zhou Y.H."/>
            <person name="Cheng J.X."/>
            <person name="Dai P.F."/>
            <person name="Guo W.B."/>
            <person name="Han X.H."/>
            <person name="Huang E.J."/>
            <person name="Li L.F."/>
            <person name="Wei W."/>
            <person name="Gao Y.C."/>
            <person name="Liu J.Z."/>
            <person name="Shao H.Z."/>
            <person name="Wang X."/>
            <person name="Wang C.C."/>
            <person name="Yang T.C."/>
            <person name="Huo Q.B."/>
            <person name="Li W."/>
            <person name="Chen H.Y."/>
            <person name="Chen S.E."/>
            <person name="Zhou L.G."/>
            <person name="Ni X.B."/>
            <person name="Tian J.H."/>
            <person name="Sheng Y."/>
            <person name="Liu T."/>
            <person name="Pan Y.S."/>
            <person name="Xia L.Y."/>
            <person name="Li J."/>
            <person name="Zhao F."/>
            <person name="Cao W.C."/>
        </authorList>
    </citation>
    <scope>NUCLEOTIDE SEQUENCE</scope>
    <source>
        <strain evidence="2">Rsan-2018</strain>
    </source>
</reference>
<evidence type="ECO:0000313" key="2">
    <source>
        <dbReference type="EMBL" id="KAH7939799.1"/>
    </source>
</evidence>
<feature type="compositionally biased region" description="Basic and acidic residues" evidence="1">
    <location>
        <begin position="175"/>
        <end position="187"/>
    </location>
</feature>
<keyword evidence="3" id="KW-1185">Reference proteome</keyword>
<feature type="compositionally biased region" description="Low complexity" evidence="1">
    <location>
        <begin position="62"/>
        <end position="89"/>
    </location>
</feature>
<feature type="compositionally biased region" description="Basic and acidic residues" evidence="1">
    <location>
        <begin position="129"/>
        <end position="139"/>
    </location>
</feature>
<name>A0A9D4PHF9_RHISA</name>
<reference evidence="2" key="2">
    <citation type="submission" date="2021-09" db="EMBL/GenBank/DDBJ databases">
        <authorList>
            <person name="Jia N."/>
            <person name="Wang J."/>
            <person name="Shi W."/>
            <person name="Du L."/>
            <person name="Sun Y."/>
            <person name="Zhan W."/>
            <person name="Jiang J."/>
            <person name="Wang Q."/>
            <person name="Zhang B."/>
            <person name="Ji P."/>
            <person name="Sakyi L.B."/>
            <person name="Cui X."/>
            <person name="Yuan T."/>
            <person name="Jiang B."/>
            <person name="Yang W."/>
            <person name="Lam T.T.-Y."/>
            <person name="Chang Q."/>
            <person name="Ding S."/>
            <person name="Wang X."/>
            <person name="Zhu J."/>
            <person name="Ruan X."/>
            <person name="Zhao L."/>
            <person name="Wei J."/>
            <person name="Que T."/>
            <person name="Du C."/>
            <person name="Cheng J."/>
            <person name="Dai P."/>
            <person name="Han X."/>
            <person name="Huang E."/>
            <person name="Gao Y."/>
            <person name="Liu J."/>
            <person name="Shao H."/>
            <person name="Ye R."/>
            <person name="Li L."/>
            <person name="Wei W."/>
            <person name="Wang X."/>
            <person name="Wang C."/>
            <person name="Huo Q."/>
            <person name="Li W."/>
            <person name="Guo W."/>
            <person name="Chen H."/>
            <person name="Chen S."/>
            <person name="Zhou L."/>
            <person name="Zhou L."/>
            <person name="Ni X."/>
            <person name="Tian J."/>
            <person name="Zhou Y."/>
            <person name="Sheng Y."/>
            <person name="Liu T."/>
            <person name="Pan Y."/>
            <person name="Xia L."/>
            <person name="Li J."/>
            <person name="Zhao F."/>
            <person name="Cao W."/>
        </authorList>
    </citation>
    <scope>NUCLEOTIDE SEQUENCE</scope>
    <source>
        <strain evidence="2">Rsan-2018</strain>
        <tissue evidence="2">Larvae</tissue>
    </source>
</reference>
<evidence type="ECO:0000256" key="1">
    <source>
        <dbReference type="SAM" id="MobiDB-lite"/>
    </source>
</evidence>
<organism evidence="2 3">
    <name type="scientific">Rhipicephalus sanguineus</name>
    <name type="common">Brown dog tick</name>
    <name type="synonym">Ixodes sanguineus</name>
    <dbReference type="NCBI Taxonomy" id="34632"/>
    <lineage>
        <taxon>Eukaryota</taxon>
        <taxon>Metazoa</taxon>
        <taxon>Ecdysozoa</taxon>
        <taxon>Arthropoda</taxon>
        <taxon>Chelicerata</taxon>
        <taxon>Arachnida</taxon>
        <taxon>Acari</taxon>
        <taxon>Parasitiformes</taxon>
        <taxon>Ixodida</taxon>
        <taxon>Ixodoidea</taxon>
        <taxon>Ixodidae</taxon>
        <taxon>Rhipicephalinae</taxon>
        <taxon>Rhipicephalus</taxon>
        <taxon>Rhipicephalus</taxon>
    </lineage>
</organism>